<sequence>MAKATFHRRFDATDTKRGISVRIEPTDGPQTFPAWIIDRAVQAGAATREQTKPARRAKSSEVKDGTA</sequence>
<feature type="compositionally biased region" description="Basic and acidic residues" evidence="1">
    <location>
        <begin position="58"/>
        <end position="67"/>
    </location>
</feature>
<proteinExistence type="predicted"/>
<dbReference type="EMBL" id="FRCK01000001">
    <property type="protein sequence ID" value="SHL80586.1"/>
    <property type="molecule type" value="Genomic_DNA"/>
</dbReference>
<reference evidence="3" key="1">
    <citation type="submission" date="2016-11" db="EMBL/GenBank/DDBJ databases">
        <authorList>
            <person name="Varghese N."/>
            <person name="Submissions S."/>
        </authorList>
    </citation>
    <scope>NUCLEOTIDE SEQUENCE [LARGE SCALE GENOMIC DNA]</scope>
    <source>
        <strain evidence="3">DSM 6637</strain>
    </source>
</reference>
<feature type="region of interest" description="Disordered" evidence="1">
    <location>
        <begin position="43"/>
        <end position="67"/>
    </location>
</feature>
<dbReference type="Proteomes" id="UP000184444">
    <property type="component" value="Unassembled WGS sequence"/>
</dbReference>
<protein>
    <submittedName>
        <fullName evidence="2">Uncharacterized protein</fullName>
    </submittedName>
</protein>
<dbReference type="AlphaFoldDB" id="A0A1M7DM50"/>
<dbReference type="OrthoDB" id="7779022at2"/>
<evidence type="ECO:0000256" key="1">
    <source>
        <dbReference type="SAM" id="MobiDB-lite"/>
    </source>
</evidence>
<name>A0A1M7DM50_9RHOB</name>
<evidence type="ECO:0000313" key="3">
    <source>
        <dbReference type="Proteomes" id="UP000184444"/>
    </source>
</evidence>
<gene>
    <name evidence="2" type="ORF">SAMN05444389_101440</name>
</gene>
<organism evidence="2 3">
    <name type="scientific">Paracoccus solventivorans</name>
    <dbReference type="NCBI Taxonomy" id="53463"/>
    <lineage>
        <taxon>Bacteria</taxon>
        <taxon>Pseudomonadati</taxon>
        <taxon>Pseudomonadota</taxon>
        <taxon>Alphaproteobacteria</taxon>
        <taxon>Rhodobacterales</taxon>
        <taxon>Paracoccaceae</taxon>
        <taxon>Paracoccus</taxon>
    </lineage>
</organism>
<keyword evidence="3" id="KW-1185">Reference proteome</keyword>
<dbReference type="STRING" id="53463.SAMN05444389_101440"/>
<accession>A0A1M7DM50</accession>
<evidence type="ECO:0000313" key="2">
    <source>
        <dbReference type="EMBL" id="SHL80586.1"/>
    </source>
</evidence>
<dbReference type="RefSeq" id="WP_143159572.1">
    <property type="nucleotide sequence ID" value="NZ_FRCK01000001.1"/>
</dbReference>